<dbReference type="CDD" id="cd05388">
    <property type="entry name" value="CobB_N"/>
    <property type="match status" value="1"/>
</dbReference>
<feature type="site" description="Increases nucleophilicity of active site Cys" evidence="7">
    <location>
        <position position="481"/>
    </location>
</feature>
<dbReference type="OrthoDB" id="9764035at2"/>
<dbReference type="InterPro" id="IPR029062">
    <property type="entry name" value="Class_I_gatase-like"/>
</dbReference>
<dbReference type="InterPro" id="IPR002586">
    <property type="entry name" value="CobQ/CobB/MinD/ParA_Nub-bd_dom"/>
</dbReference>
<reference evidence="12" key="1">
    <citation type="submission" date="2016-10" db="EMBL/GenBank/DDBJ databases">
        <title>Frankia sp. NRRL B-16386 Genome sequencing.</title>
        <authorList>
            <person name="Ghodhbane-Gtari F."/>
            <person name="Swanson E."/>
            <person name="Gueddou A."/>
            <person name="Hezbri K."/>
            <person name="Ktari K."/>
            <person name="Nouioui I."/>
            <person name="Morris K."/>
            <person name="Simpson S."/>
            <person name="Abebe-Akele F."/>
            <person name="Thomas K."/>
            <person name="Gtari M."/>
            <person name="Tisa L.S."/>
        </authorList>
    </citation>
    <scope>NUCLEOTIDE SEQUENCE [LARGE SCALE GENOMIC DNA]</scope>
    <source>
        <strain evidence="12">NRRL B-16386</strain>
    </source>
</reference>
<comment type="pathway">
    <text evidence="7">Cofactor biosynthesis; adenosylcobalamin biosynthesis; cob(II)yrinate a,c-diamide from precorrin-2 (aerobic route): step 9/10.</text>
</comment>
<dbReference type="GO" id="GO:0043802">
    <property type="term" value="F:hydrogenobyrinic acid a,c-diamide synthase (glutamine-hydrolysing) activity"/>
    <property type="evidence" value="ECO:0007669"/>
    <property type="project" value="UniProtKB-UniRule"/>
</dbReference>
<dbReference type="SUPFAM" id="SSF52540">
    <property type="entry name" value="P-loop containing nucleoside triphosphate hydrolases"/>
    <property type="match status" value="1"/>
</dbReference>
<keyword evidence="2 7" id="KW-0436">Ligase</keyword>
<keyword evidence="5 7" id="KW-0460">Magnesium</keyword>
<evidence type="ECO:0000313" key="12">
    <source>
        <dbReference type="Proteomes" id="UP000188929"/>
    </source>
</evidence>
<gene>
    <name evidence="7" type="primary">cobB</name>
    <name evidence="11" type="ORF">BL253_09765</name>
</gene>
<keyword evidence="6 7" id="KW-0315">Glutamine amidotransferase</keyword>
<dbReference type="EMBL" id="MOMC01000017">
    <property type="protein sequence ID" value="ONH31170.1"/>
    <property type="molecule type" value="Genomic_DNA"/>
</dbReference>
<keyword evidence="3 7" id="KW-0547">Nucleotide-binding</keyword>
<accession>A0A1V2IDS6</accession>
<feature type="domain" description="CobQ/CobB/MinD/ParA nucleotide binding" evidence="9">
    <location>
        <begin position="6"/>
        <end position="192"/>
    </location>
</feature>
<evidence type="ECO:0000313" key="11">
    <source>
        <dbReference type="EMBL" id="ONH31170.1"/>
    </source>
</evidence>
<dbReference type="AlphaFoldDB" id="A0A1V2IDS6"/>
<comment type="miscellaneous">
    <text evidence="7">The a and c carboxylates of hydrogenobyrinate are activated for nucleophilic attack via formation of a phosphorylated intermediate by ATP. CobB catalyzes first the amidation of the c-carboxylate, and then that of the a-carboxylate.</text>
</comment>
<evidence type="ECO:0000259" key="9">
    <source>
        <dbReference type="Pfam" id="PF01656"/>
    </source>
</evidence>
<protein>
    <recommendedName>
        <fullName evidence="7">Hydrogenobyrinate a,c-diamide synthase</fullName>
        <ecNumber evidence="7">6.3.5.9</ecNumber>
    </recommendedName>
    <alternativeName>
        <fullName evidence="7">Hydrogenobyrinic acid a,c-diamide synthase</fullName>
    </alternativeName>
</protein>
<comment type="domain">
    <text evidence="7">Comprises of two domains. The C-terminal domain contains the binding site for glutamine and catalyzes the hydrolysis of this substrate to glutamate and ammonia. The N-terminal domain is anticipated to bind ATP and hydrogenobyrinate and catalyzes the ultimate synthesis of the diamide product. The ammonia produced via the glutaminase domain is probably translocated to the adjacent domain via a molecular tunnel, where it reacts with an activated intermediate.</text>
</comment>
<sequence>MRIPRIVLAAPASGAGKTSIATGLLAALRARGLAVSPHKVGPDYIDPGYHALAAGRTGRNLDPWLVGERRITPLFLHGALTPRRADVAVIEGVMGLFDGHATRAGFGSTAHVATLLAAPVVLVVDARSAGRSVAATVHGFRSFDPAVRIGGVVFNQVGTERHAEILRAAMAEIGMPVLGVLGRRDSLVTPSRHLGLVPAAERAAPARAAVAELADAIGASLDLDALLALAATAPDLTAEPWDPRADAAGAFGVPGTAEAAGISGAAETSGGLAPTAPTPPAPASGRGRGPRPVVAVAGGPAFTFGYAETPELLAAAGAEVARFDPTADEALPDGTSALVIGGGFPQVHAGALAANAALRAQVRAFAATGAPVVAECAGLLYLSRALDGEPMCGVLAEVTAAMAPRLTLGYREAVAATDSALAARGTVARGHEFHRTVAVPPAGGMDGAPRGSAPAWTWRGAAGDEVAEGFVRGGVHASYLHTHWAGLPGTAARLVAAARAAQANGSNRAAG</sequence>
<evidence type="ECO:0000259" key="10">
    <source>
        <dbReference type="Pfam" id="PF07685"/>
    </source>
</evidence>
<evidence type="ECO:0000256" key="7">
    <source>
        <dbReference type="HAMAP-Rule" id="MF_00027"/>
    </source>
</evidence>
<evidence type="ECO:0000256" key="5">
    <source>
        <dbReference type="ARBA" id="ARBA00022842"/>
    </source>
</evidence>
<dbReference type="InterPro" id="IPR027417">
    <property type="entry name" value="P-loop_NTPase"/>
</dbReference>
<dbReference type="Gene3D" id="3.40.50.300">
    <property type="entry name" value="P-loop containing nucleotide triphosphate hydrolases"/>
    <property type="match status" value="1"/>
</dbReference>
<dbReference type="HAMAP" id="MF_00027">
    <property type="entry name" value="CobB_CbiA"/>
    <property type="match status" value="1"/>
</dbReference>
<dbReference type="GO" id="GO:0042242">
    <property type="term" value="F:cobyrinic acid a,c-diamide synthase activity"/>
    <property type="evidence" value="ECO:0007669"/>
    <property type="project" value="InterPro"/>
</dbReference>
<dbReference type="UniPathway" id="UPA00148">
    <property type="reaction ID" value="UER00220"/>
</dbReference>
<comment type="function">
    <text evidence="7">Catalyzes the ATP-dependent amidation of the two carboxylate groups at positions a and c of hydrogenobyrinate, using either L-glutamine or ammonia as the nitrogen source.</text>
</comment>
<comment type="catalytic activity">
    <reaction evidence="7">
        <text>hydrogenobyrinate + 2 L-glutamine + 2 ATP + 2 H2O = hydrogenobyrinate a,c-diamide + 2 L-glutamate + 2 ADP + 2 phosphate + 2 H(+)</text>
        <dbReference type="Rhea" id="RHEA:12544"/>
        <dbReference type="ChEBI" id="CHEBI:15377"/>
        <dbReference type="ChEBI" id="CHEBI:15378"/>
        <dbReference type="ChEBI" id="CHEBI:29985"/>
        <dbReference type="ChEBI" id="CHEBI:30616"/>
        <dbReference type="ChEBI" id="CHEBI:43474"/>
        <dbReference type="ChEBI" id="CHEBI:58359"/>
        <dbReference type="ChEBI" id="CHEBI:77873"/>
        <dbReference type="ChEBI" id="CHEBI:77874"/>
        <dbReference type="ChEBI" id="CHEBI:456216"/>
        <dbReference type="EC" id="6.3.5.9"/>
    </reaction>
</comment>
<dbReference type="Proteomes" id="UP000188929">
    <property type="component" value="Unassembled WGS sequence"/>
</dbReference>
<feature type="domain" description="CobB/CobQ-like glutamine amidotransferase" evidence="10">
    <location>
        <begin position="294"/>
        <end position="485"/>
    </location>
</feature>
<comment type="caution">
    <text evidence="11">The sequence shown here is derived from an EMBL/GenBank/DDBJ whole genome shotgun (WGS) entry which is preliminary data.</text>
</comment>
<name>A0A1V2IDS6_9ACTN</name>
<proteinExistence type="inferred from homology"/>
<evidence type="ECO:0000256" key="8">
    <source>
        <dbReference type="SAM" id="MobiDB-lite"/>
    </source>
</evidence>
<dbReference type="Gene3D" id="3.40.50.880">
    <property type="match status" value="1"/>
</dbReference>
<dbReference type="InterPro" id="IPR011698">
    <property type="entry name" value="GATase_3"/>
</dbReference>
<dbReference type="PROSITE" id="PS51274">
    <property type="entry name" value="GATASE_COBBQ"/>
    <property type="match status" value="1"/>
</dbReference>
<dbReference type="InterPro" id="IPR004484">
    <property type="entry name" value="CbiA/CobB_synth"/>
</dbReference>
<dbReference type="RefSeq" id="WP_076815711.1">
    <property type="nucleotide sequence ID" value="NZ_MOMC01000017.1"/>
</dbReference>
<evidence type="ECO:0000256" key="3">
    <source>
        <dbReference type="ARBA" id="ARBA00022741"/>
    </source>
</evidence>
<dbReference type="PANTHER" id="PTHR43873">
    <property type="entry name" value="COBYRINATE A,C-DIAMIDE SYNTHASE"/>
    <property type="match status" value="1"/>
</dbReference>
<organism evidence="11 12">
    <name type="scientific">Pseudofrankia asymbiotica</name>
    <dbReference type="NCBI Taxonomy" id="1834516"/>
    <lineage>
        <taxon>Bacteria</taxon>
        <taxon>Bacillati</taxon>
        <taxon>Actinomycetota</taxon>
        <taxon>Actinomycetes</taxon>
        <taxon>Frankiales</taxon>
        <taxon>Frankiaceae</taxon>
        <taxon>Pseudofrankia</taxon>
    </lineage>
</organism>
<dbReference type="Pfam" id="PF01656">
    <property type="entry name" value="CbiA"/>
    <property type="match status" value="1"/>
</dbReference>
<keyword evidence="7" id="KW-0169">Cobalamin biosynthesis</keyword>
<keyword evidence="4 7" id="KW-0067">ATP-binding</keyword>
<dbReference type="GO" id="GO:0005524">
    <property type="term" value="F:ATP binding"/>
    <property type="evidence" value="ECO:0007669"/>
    <property type="project" value="UniProtKB-UniRule"/>
</dbReference>
<dbReference type="NCBIfam" id="NF002204">
    <property type="entry name" value="PRK01077.1"/>
    <property type="match status" value="1"/>
</dbReference>
<dbReference type="Pfam" id="PF07685">
    <property type="entry name" value="GATase_3"/>
    <property type="match status" value="1"/>
</dbReference>
<dbReference type="SUPFAM" id="SSF52317">
    <property type="entry name" value="Class I glutamine amidotransferase-like"/>
    <property type="match status" value="1"/>
</dbReference>
<dbReference type="PANTHER" id="PTHR43873:SF1">
    <property type="entry name" value="COBYRINATE A,C-DIAMIDE SYNTHASE"/>
    <property type="match status" value="1"/>
</dbReference>
<evidence type="ECO:0000256" key="4">
    <source>
        <dbReference type="ARBA" id="ARBA00022840"/>
    </source>
</evidence>
<dbReference type="EC" id="6.3.5.9" evidence="7"/>
<keyword evidence="12" id="KW-1185">Reference proteome</keyword>
<comment type="cofactor">
    <cofactor evidence="1 7">
        <name>Mg(2+)</name>
        <dbReference type="ChEBI" id="CHEBI:18420"/>
    </cofactor>
</comment>
<dbReference type="STRING" id="1834516.BL253_09765"/>
<comment type="similarity">
    <text evidence="7">Belongs to the CobB/CbiA family.</text>
</comment>
<evidence type="ECO:0000256" key="2">
    <source>
        <dbReference type="ARBA" id="ARBA00022598"/>
    </source>
</evidence>
<feature type="active site" description="Nucleophile" evidence="7">
    <location>
        <position position="376"/>
    </location>
</feature>
<evidence type="ECO:0000256" key="1">
    <source>
        <dbReference type="ARBA" id="ARBA00001946"/>
    </source>
</evidence>
<evidence type="ECO:0000256" key="6">
    <source>
        <dbReference type="ARBA" id="ARBA00022962"/>
    </source>
</evidence>
<dbReference type="GO" id="GO:0009236">
    <property type="term" value="P:cobalamin biosynthetic process"/>
    <property type="evidence" value="ECO:0007669"/>
    <property type="project" value="UniProtKB-UniRule"/>
</dbReference>
<feature type="region of interest" description="Disordered" evidence="8">
    <location>
        <begin position="266"/>
        <end position="292"/>
    </location>
</feature>